<dbReference type="Proteomes" id="UP000036902">
    <property type="component" value="Chromosome"/>
</dbReference>
<organism evidence="2 3">
    <name type="scientific">Thauera humireducens</name>
    <dbReference type="NCBI Taxonomy" id="1134435"/>
    <lineage>
        <taxon>Bacteria</taxon>
        <taxon>Pseudomonadati</taxon>
        <taxon>Pseudomonadota</taxon>
        <taxon>Betaproteobacteria</taxon>
        <taxon>Rhodocyclales</taxon>
        <taxon>Zoogloeaceae</taxon>
        <taxon>Thauera</taxon>
    </lineage>
</organism>
<dbReference type="InterPro" id="IPR016181">
    <property type="entry name" value="Acyl_CoA_acyltransferase"/>
</dbReference>
<evidence type="ECO:0000259" key="1">
    <source>
        <dbReference type="Pfam" id="PF00583"/>
    </source>
</evidence>
<feature type="domain" description="N-acetyltransferase" evidence="1">
    <location>
        <begin position="78"/>
        <end position="146"/>
    </location>
</feature>
<keyword evidence="3" id="KW-1185">Reference proteome</keyword>
<evidence type="ECO:0000313" key="2">
    <source>
        <dbReference type="EMBL" id="AMO37206.1"/>
    </source>
</evidence>
<accession>A0A127K5H3</accession>
<dbReference type="EMBL" id="CP014646">
    <property type="protein sequence ID" value="AMO37206.1"/>
    <property type="molecule type" value="Genomic_DNA"/>
</dbReference>
<dbReference type="CDD" id="cd04301">
    <property type="entry name" value="NAT_SF"/>
    <property type="match status" value="1"/>
</dbReference>
<dbReference type="InterPro" id="IPR000182">
    <property type="entry name" value="GNAT_dom"/>
</dbReference>
<dbReference type="GO" id="GO:0016747">
    <property type="term" value="F:acyltransferase activity, transferring groups other than amino-acyl groups"/>
    <property type="evidence" value="ECO:0007669"/>
    <property type="project" value="InterPro"/>
</dbReference>
<dbReference type="AlphaFoldDB" id="A0A127K5H3"/>
<dbReference type="Gene3D" id="3.40.630.30">
    <property type="match status" value="1"/>
</dbReference>
<gene>
    <name evidence="2" type="ORF">AC731_009720</name>
</gene>
<dbReference type="SUPFAM" id="SSF55729">
    <property type="entry name" value="Acyl-CoA N-acyltransferases (Nat)"/>
    <property type="match status" value="1"/>
</dbReference>
<proteinExistence type="predicted"/>
<dbReference type="KEGG" id="thu:AC731_009720"/>
<dbReference type="Pfam" id="PF00583">
    <property type="entry name" value="Acetyltransf_1"/>
    <property type="match status" value="1"/>
</dbReference>
<dbReference type="STRING" id="1134435.AC731_009720"/>
<dbReference type="RefSeq" id="WP_053085813.1">
    <property type="nucleotide sequence ID" value="NZ_CP014646.1"/>
</dbReference>
<sequence length="185" mass="19526">MPAPARPAPALTPAPHVPSITAPRPMLRFGAADMPRILEHLHALDADDRLLRFSHGIRDEGIAAYVASLDFARDHVHGLCTAQGDIVALAHVAVRDGEVDFGLSVIAAYRQRGLGRALFGHVIALARLHDAVRIVCHSVSPAVLHMAAASGFRRPGGCHTAPLTLELRAASRCADDAPASSRAVA</sequence>
<protein>
    <submittedName>
        <fullName evidence="2">GCN5 family acetyltransferase</fullName>
    </submittedName>
</protein>
<evidence type="ECO:0000313" key="3">
    <source>
        <dbReference type="Proteomes" id="UP000036902"/>
    </source>
</evidence>
<reference evidence="3" key="1">
    <citation type="submission" date="2016-03" db="EMBL/GenBank/DDBJ databases">
        <authorList>
            <person name="Ma C."/>
            <person name="Zhou S."/>
            <person name="Yang G."/>
        </authorList>
    </citation>
    <scope>NUCLEOTIDE SEQUENCE [LARGE SCALE GENOMIC DNA]</scope>
    <source>
        <strain evidence="3">SgZ-1</strain>
    </source>
</reference>
<keyword evidence="2" id="KW-0808">Transferase</keyword>
<name>A0A127K5H3_9RHOO</name>